<reference evidence="1 2" key="1">
    <citation type="submission" date="2019-11" db="EMBL/GenBank/DDBJ databases">
        <authorList>
            <person name="He Y."/>
        </authorList>
    </citation>
    <scope>NUCLEOTIDE SEQUENCE [LARGE SCALE GENOMIC DNA]</scope>
    <source>
        <strain evidence="1 2">SCSIO 58843</strain>
    </source>
</reference>
<dbReference type="Proteomes" id="UP000334019">
    <property type="component" value="Chromosome"/>
</dbReference>
<dbReference type="KEGG" id="atq:GH723_09300"/>
<evidence type="ECO:0000313" key="2">
    <source>
        <dbReference type="Proteomes" id="UP000334019"/>
    </source>
</evidence>
<dbReference type="EMBL" id="CP045851">
    <property type="protein sequence ID" value="QGG95273.1"/>
    <property type="molecule type" value="Genomic_DNA"/>
</dbReference>
<dbReference type="Gene3D" id="3.40.50.300">
    <property type="entry name" value="P-loop containing nucleotide triphosphate hydrolases"/>
    <property type="match status" value="1"/>
</dbReference>
<dbReference type="SUPFAM" id="SSF52540">
    <property type="entry name" value="P-loop containing nucleoside triphosphate hydrolases"/>
    <property type="match status" value="1"/>
</dbReference>
<gene>
    <name evidence="1" type="ORF">GH723_09300</name>
</gene>
<keyword evidence="2" id="KW-1185">Reference proteome</keyword>
<dbReference type="AlphaFoldDB" id="A0A5Q2RHL6"/>
<proteinExistence type="predicted"/>
<protein>
    <submittedName>
        <fullName evidence="1">AAA family ATPase</fullName>
    </submittedName>
</protein>
<accession>A0A5Q2RHL6</accession>
<organism evidence="1 2">
    <name type="scientific">Actinomarinicola tropica</name>
    <dbReference type="NCBI Taxonomy" id="2789776"/>
    <lineage>
        <taxon>Bacteria</taxon>
        <taxon>Bacillati</taxon>
        <taxon>Actinomycetota</taxon>
        <taxon>Acidimicrobiia</taxon>
        <taxon>Acidimicrobiales</taxon>
        <taxon>Iamiaceae</taxon>
        <taxon>Actinomarinicola</taxon>
    </lineage>
</organism>
<dbReference type="InterPro" id="IPR027417">
    <property type="entry name" value="P-loop_NTPase"/>
</dbReference>
<sequence>MQTLAAPAGGSVRRPLVCSHRTNLVRTARTACAAPGGRGAVDADRNPFEYVRPLRPEDVTGRDALVDRLVGAVRARHIVAVAGPRRFGKTSILGRVAQIAEQVDAVDVVTVDCFGLASLGEFAVRLETAMSGLRGPARRLASRLLAPSELGLSITPGVGFKVRFGQRDAPDASAVLHALLDTLVAVSEQRGGLLLVLDEFQDVARVEHLDAVLRTHLQHAREVAVLFAGSRPSLMRALFEDRTRPFYAQAEIIEVERFDVDTAAGIVEDGFAATGDDAGPGGEIVAHATEGHPQRLMLVAHLMWELVDPGGAADAEVAGAALEAAHARTEAEHRATVDGLDRTHRDTLRAVAGYGSPYARAAERTLGLARSSVQGAVGALTADALLERTSDGAWRVVDPLLAHWLRATLPPPGGVRTSRR</sequence>
<dbReference type="PANTHER" id="PTHR34301">
    <property type="entry name" value="DNA-BINDING PROTEIN-RELATED"/>
    <property type="match status" value="1"/>
</dbReference>
<name>A0A5Q2RHL6_9ACTN</name>
<evidence type="ECO:0000313" key="1">
    <source>
        <dbReference type="EMBL" id="QGG95273.1"/>
    </source>
</evidence>
<dbReference type="PANTHER" id="PTHR34301:SF8">
    <property type="entry name" value="ATPASE DOMAIN-CONTAINING PROTEIN"/>
    <property type="match status" value="1"/>
</dbReference>